<evidence type="ECO:0000256" key="4">
    <source>
        <dbReference type="ARBA" id="ARBA00022519"/>
    </source>
</evidence>
<dbReference type="SUPFAM" id="SSF56601">
    <property type="entry name" value="beta-lactamase/transpeptidase-like"/>
    <property type="match status" value="1"/>
</dbReference>
<dbReference type="GO" id="GO:0071555">
    <property type="term" value="P:cell wall organization"/>
    <property type="evidence" value="ECO:0007669"/>
    <property type="project" value="UniProtKB-KW"/>
</dbReference>
<evidence type="ECO:0000256" key="9">
    <source>
        <dbReference type="ARBA" id="ARBA00022984"/>
    </source>
</evidence>
<dbReference type="Pfam" id="PF00905">
    <property type="entry name" value="Transpeptidase"/>
    <property type="match status" value="1"/>
</dbReference>
<evidence type="ECO:0000256" key="11">
    <source>
        <dbReference type="ARBA" id="ARBA00023136"/>
    </source>
</evidence>
<evidence type="ECO:0000256" key="7">
    <source>
        <dbReference type="ARBA" id="ARBA00022801"/>
    </source>
</evidence>
<evidence type="ECO:0000259" key="14">
    <source>
        <dbReference type="Pfam" id="PF00905"/>
    </source>
</evidence>
<feature type="domain" description="Penicillin-binding protein dimerisation" evidence="15">
    <location>
        <begin position="81"/>
        <end position="239"/>
    </location>
</feature>
<keyword evidence="6 13" id="KW-0812">Transmembrane</keyword>
<dbReference type="InterPro" id="IPR012338">
    <property type="entry name" value="Beta-lactam/transpept-like"/>
</dbReference>
<dbReference type="Gene3D" id="3.30.1390.30">
    <property type="entry name" value="Penicillin-binding protein 2a, domain 3"/>
    <property type="match status" value="1"/>
</dbReference>
<comment type="caution">
    <text evidence="16">The sequence shown here is derived from an EMBL/GenBank/DDBJ whole genome shotgun (WGS) entry which is preliminary data.</text>
</comment>
<dbReference type="InterPro" id="IPR036138">
    <property type="entry name" value="PBP_dimer_sf"/>
</dbReference>
<keyword evidence="7" id="KW-0378">Hydrolase</keyword>
<dbReference type="InterPro" id="IPR017790">
    <property type="entry name" value="Penicillin-binding_protein_2"/>
</dbReference>
<keyword evidence="10 13" id="KW-1133">Transmembrane helix</keyword>
<dbReference type="GO" id="GO:0006508">
    <property type="term" value="P:proteolysis"/>
    <property type="evidence" value="ECO:0007669"/>
    <property type="project" value="UniProtKB-KW"/>
</dbReference>
<dbReference type="Proteomes" id="UP000176893">
    <property type="component" value="Unassembled WGS sequence"/>
</dbReference>
<keyword evidence="9" id="KW-0573">Peptidoglycan synthesis</keyword>
<evidence type="ECO:0000256" key="3">
    <source>
        <dbReference type="ARBA" id="ARBA00022475"/>
    </source>
</evidence>
<evidence type="ECO:0000256" key="10">
    <source>
        <dbReference type="ARBA" id="ARBA00022989"/>
    </source>
</evidence>
<keyword evidence="8" id="KW-0133">Cell shape</keyword>
<feature type="transmembrane region" description="Helical" evidence="13">
    <location>
        <begin position="38"/>
        <end position="58"/>
    </location>
</feature>
<dbReference type="GO" id="GO:0008658">
    <property type="term" value="F:penicillin binding"/>
    <property type="evidence" value="ECO:0007669"/>
    <property type="project" value="InterPro"/>
</dbReference>
<evidence type="ECO:0000256" key="1">
    <source>
        <dbReference type="ARBA" id="ARBA00004167"/>
    </source>
</evidence>
<evidence type="ECO:0000256" key="2">
    <source>
        <dbReference type="ARBA" id="ARBA00004236"/>
    </source>
</evidence>
<evidence type="ECO:0000313" key="16">
    <source>
        <dbReference type="EMBL" id="OGM99272.1"/>
    </source>
</evidence>
<name>A0A1F8EEL9_9BACT</name>
<accession>A0A1F8EEL9</accession>
<dbReference type="Gene3D" id="3.90.1310.10">
    <property type="entry name" value="Penicillin-binding protein 2a (Domain 2)"/>
    <property type="match status" value="1"/>
</dbReference>
<dbReference type="NCBIfam" id="TIGR03423">
    <property type="entry name" value="pbp2_mrdA"/>
    <property type="match status" value="1"/>
</dbReference>
<dbReference type="GO" id="GO:0071972">
    <property type="term" value="F:peptidoglycan L,D-transpeptidase activity"/>
    <property type="evidence" value="ECO:0007669"/>
    <property type="project" value="TreeGrafter"/>
</dbReference>
<dbReference type="Gene3D" id="3.40.710.10">
    <property type="entry name" value="DD-peptidase/beta-lactamase superfamily"/>
    <property type="match status" value="1"/>
</dbReference>
<dbReference type="GO" id="GO:0008360">
    <property type="term" value="P:regulation of cell shape"/>
    <property type="evidence" value="ECO:0007669"/>
    <property type="project" value="UniProtKB-KW"/>
</dbReference>
<evidence type="ECO:0000256" key="6">
    <source>
        <dbReference type="ARBA" id="ARBA00022692"/>
    </source>
</evidence>
<reference evidence="16 17" key="1">
    <citation type="journal article" date="2016" name="Nat. Commun.">
        <title>Thousands of microbial genomes shed light on interconnected biogeochemical processes in an aquifer system.</title>
        <authorList>
            <person name="Anantharaman K."/>
            <person name="Brown C.T."/>
            <person name="Hug L.A."/>
            <person name="Sharon I."/>
            <person name="Castelle C.J."/>
            <person name="Probst A.J."/>
            <person name="Thomas B.C."/>
            <person name="Singh A."/>
            <person name="Wilkins M.J."/>
            <person name="Karaoz U."/>
            <person name="Brodie E.L."/>
            <person name="Williams K.H."/>
            <person name="Hubbard S.S."/>
            <person name="Banfield J.F."/>
        </authorList>
    </citation>
    <scope>NUCLEOTIDE SEQUENCE [LARGE SCALE GENOMIC DNA]</scope>
</reference>
<dbReference type="STRING" id="1802661.A2649_03985"/>
<dbReference type="SUPFAM" id="SSF56519">
    <property type="entry name" value="Penicillin binding protein dimerisation domain"/>
    <property type="match status" value="1"/>
</dbReference>
<protein>
    <submittedName>
        <fullName evidence="16">Penicillin-binding protein 2</fullName>
    </submittedName>
</protein>
<dbReference type="EMBL" id="MGJB01000001">
    <property type="protein sequence ID" value="OGM99272.1"/>
    <property type="molecule type" value="Genomic_DNA"/>
</dbReference>
<keyword evidence="11 13" id="KW-0472">Membrane</keyword>
<organism evidence="16 17">
    <name type="scientific">Candidatus Yanofskybacteria bacterium RIFCSPHIGHO2_01_FULL_41_26</name>
    <dbReference type="NCBI Taxonomy" id="1802661"/>
    <lineage>
        <taxon>Bacteria</taxon>
        <taxon>Candidatus Yanofskyibacteriota</taxon>
    </lineage>
</organism>
<dbReference type="PANTHER" id="PTHR30627">
    <property type="entry name" value="PEPTIDOGLYCAN D,D-TRANSPEPTIDASE"/>
    <property type="match status" value="1"/>
</dbReference>
<evidence type="ECO:0000259" key="15">
    <source>
        <dbReference type="Pfam" id="PF03717"/>
    </source>
</evidence>
<dbReference type="GO" id="GO:0005886">
    <property type="term" value="C:plasma membrane"/>
    <property type="evidence" value="ECO:0007669"/>
    <property type="project" value="UniProtKB-SubCell"/>
</dbReference>
<keyword evidence="3" id="KW-1003">Cell membrane</keyword>
<gene>
    <name evidence="16" type="ORF">A2649_03985</name>
</gene>
<dbReference type="InterPro" id="IPR001460">
    <property type="entry name" value="PCN-bd_Tpept"/>
</dbReference>
<dbReference type="PANTHER" id="PTHR30627:SF2">
    <property type="entry name" value="PEPTIDOGLYCAN D,D-TRANSPEPTIDASE MRDA"/>
    <property type="match status" value="1"/>
</dbReference>
<evidence type="ECO:0000256" key="13">
    <source>
        <dbReference type="SAM" id="Phobius"/>
    </source>
</evidence>
<evidence type="ECO:0000256" key="8">
    <source>
        <dbReference type="ARBA" id="ARBA00022960"/>
    </source>
</evidence>
<dbReference type="GO" id="GO:0009002">
    <property type="term" value="F:serine-type D-Ala-D-Ala carboxypeptidase activity"/>
    <property type="evidence" value="ECO:0007669"/>
    <property type="project" value="InterPro"/>
</dbReference>
<evidence type="ECO:0000313" key="17">
    <source>
        <dbReference type="Proteomes" id="UP000176893"/>
    </source>
</evidence>
<dbReference type="Pfam" id="PF03717">
    <property type="entry name" value="PBP_dimer"/>
    <property type="match status" value="1"/>
</dbReference>
<dbReference type="AlphaFoldDB" id="A0A1F8EEL9"/>
<dbReference type="InterPro" id="IPR005311">
    <property type="entry name" value="PBP_dimer"/>
</dbReference>
<comment type="subcellular location">
    <subcellularLocation>
        <location evidence="2">Cell membrane</location>
    </subcellularLocation>
    <subcellularLocation>
        <location evidence="1">Membrane</location>
        <topology evidence="1">Single-pass membrane protein</topology>
    </subcellularLocation>
</comment>
<evidence type="ECO:0000256" key="5">
    <source>
        <dbReference type="ARBA" id="ARBA00022670"/>
    </source>
</evidence>
<keyword evidence="5" id="KW-0645">Protease</keyword>
<dbReference type="GO" id="GO:0009252">
    <property type="term" value="P:peptidoglycan biosynthetic process"/>
    <property type="evidence" value="ECO:0007669"/>
    <property type="project" value="UniProtKB-KW"/>
</dbReference>
<proteinExistence type="predicted"/>
<keyword evidence="4" id="KW-0997">Cell inner membrane</keyword>
<dbReference type="InterPro" id="IPR050515">
    <property type="entry name" value="Beta-lactam/transpept"/>
</dbReference>
<evidence type="ECO:0000256" key="12">
    <source>
        <dbReference type="ARBA" id="ARBA00023316"/>
    </source>
</evidence>
<sequence>MFKDYRVSVNEDWVSPEETLLDSGSEYSDIETPISADVFRFTFMVALILLAVAMTFTFKIGIADHDSYADLALQNKSVNFPIPPPRGVIMDRFGKQLVKNLPSFDLLVFSREVKANPSDVNRDKVAEVLKIKPEEFRIFISEGIRANSNFFAATNLNKDQVLAIKYLDPDGYYVVPNVKRYYVSGQEFSQIIGYIGKVNQDDFKDEYYYSTDMIGRLGAEAWYEEVLRGDHGRIFFSSNGKTIEDPQFGKDQKNDLNTDPVQGKNLVLNIDHDLQKKLYNELREILVSAGLSRGAAIIQNPQNGAVLAMVSFPSFDNNLFVKGLSDSQFKNLFESKTKPLFNRVIGGLYNPGSTIKPFIGMTALQEGIVTPQDTIKDCISLTVPNPFDKNSPYIFKNWRQDYGLFNLKKSIAQSCNIFFFTVGGGPPADGGNILGLGAEKIDKYLMAVMANSKLGIDIPGEESGFVPTPDWKLKTRGENWYQGDTYNISIGQGDLLVTPLWLNSYISAIANGGTIYKPMIAQKVVDENNNDMEIFKQQALAKLPFEDNIIQEMKSYMEETVISGTAGILKDLPVKAGAKTGTAEVVKGKSINSLFTAFAPFDNPELNITVLIEGSVSNQGLAIRAAHNVLKWYFGEYQQKP</sequence>
<keyword evidence="12" id="KW-0961">Cell wall biogenesis/degradation</keyword>
<feature type="domain" description="Penicillin-binding protein transpeptidase" evidence="14">
    <location>
        <begin position="294"/>
        <end position="626"/>
    </location>
</feature>